<evidence type="ECO:0000256" key="5">
    <source>
        <dbReference type="SAM" id="MobiDB-lite"/>
    </source>
</evidence>
<dbReference type="CDD" id="cd04392">
    <property type="entry name" value="RhoGAP_ARHGAP19"/>
    <property type="match status" value="1"/>
</dbReference>
<reference evidence="7" key="3">
    <citation type="submission" date="2025-08" db="UniProtKB">
        <authorList>
            <consortium name="Ensembl"/>
        </authorList>
    </citation>
    <scope>IDENTIFICATION</scope>
</reference>
<dbReference type="Proteomes" id="UP000265140">
    <property type="component" value="Chromosome 9"/>
</dbReference>
<evidence type="ECO:0000313" key="7">
    <source>
        <dbReference type="Ensembl" id="ENSELUP00000020184.3"/>
    </source>
</evidence>
<dbReference type="GO" id="GO:0051056">
    <property type="term" value="P:regulation of small GTPase mediated signal transduction"/>
    <property type="evidence" value="ECO:0007669"/>
    <property type="project" value="TreeGrafter"/>
</dbReference>
<keyword evidence="1" id="KW-0343">GTPase activation</keyword>
<dbReference type="GeneTree" id="ENSGT00940000157331"/>
<dbReference type="AlphaFoldDB" id="A0A3P8YU97"/>
<proteinExistence type="predicted"/>
<evidence type="ECO:0000259" key="6">
    <source>
        <dbReference type="PROSITE" id="PS50238"/>
    </source>
</evidence>
<dbReference type="InterPro" id="IPR000198">
    <property type="entry name" value="RhoGAP_dom"/>
</dbReference>
<name>A0A3P8YU97_ESOLU</name>
<reference evidence="7" key="2">
    <citation type="submission" date="2020-02" db="EMBL/GenBank/DDBJ databases">
        <title>Esox lucius (northern pike) genome, fEsoLuc1, primary haplotype.</title>
        <authorList>
            <person name="Myers G."/>
            <person name="Karagic N."/>
            <person name="Meyer A."/>
            <person name="Pippel M."/>
            <person name="Reichard M."/>
            <person name="Winkler S."/>
            <person name="Tracey A."/>
            <person name="Sims Y."/>
            <person name="Howe K."/>
            <person name="Rhie A."/>
            <person name="Formenti G."/>
            <person name="Durbin R."/>
            <person name="Fedrigo O."/>
            <person name="Jarvis E.D."/>
        </authorList>
    </citation>
    <scope>NUCLEOTIDE SEQUENCE [LARGE SCALE GENOMIC DNA]</scope>
</reference>
<protein>
    <recommendedName>
        <fullName evidence="3">Rho GTPase-activating protein 19</fullName>
    </recommendedName>
    <alternativeName>
        <fullName evidence="4">Rho-type GTPase-activating protein 19</fullName>
    </alternativeName>
</protein>
<feature type="domain" description="Rho-GAP" evidence="6">
    <location>
        <begin position="122"/>
        <end position="315"/>
    </location>
</feature>
<dbReference type="InterPro" id="IPR008936">
    <property type="entry name" value="Rho_GTPase_activation_prot"/>
</dbReference>
<reference evidence="8" key="1">
    <citation type="journal article" date="2014" name="PLoS ONE">
        <title>The genome and linkage map of the northern pike (Esox lucius): conserved synteny revealed between the salmonid sister group and the Neoteleostei.</title>
        <authorList>
            <person name="Rondeau E.B."/>
            <person name="Minkley D.R."/>
            <person name="Leong J.S."/>
            <person name="Messmer A.M."/>
            <person name="Jantzen J.R."/>
            <person name="von Schalburg K.R."/>
            <person name="Lemon C."/>
            <person name="Bird N.H."/>
            <person name="Koop B.F."/>
        </authorList>
    </citation>
    <scope>NUCLEOTIDE SEQUENCE</scope>
</reference>
<feature type="region of interest" description="Disordered" evidence="5">
    <location>
        <begin position="363"/>
        <end position="383"/>
    </location>
</feature>
<dbReference type="GO" id="GO:0005737">
    <property type="term" value="C:cytoplasm"/>
    <property type="evidence" value="ECO:0007669"/>
    <property type="project" value="TreeGrafter"/>
</dbReference>
<dbReference type="CTD" id="84986"/>
<evidence type="ECO:0000256" key="3">
    <source>
        <dbReference type="ARBA" id="ARBA00070235"/>
    </source>
</evidence>
<dbReference type="GO" id="GO:0005096">
    <property type="term" value="F:GTPase activator activity"/>
    <property type="evidence" value="ECO:0007669"/>
    <property type="project" value="UniProtKB-KW"/>
</dbReference>
<dbReference type="GO" id="GO:0007165">
    <property type="term" value="P:signal transduction"/>
    <property type="evidence" value="ECO:0007669"/>
    <property type="project" value="InterPro"/>
</dbReference>
<dbReference type="PANTHER" id="PTHR14963">
    <property type="entry name" value="RHO GTPASE ACTIVATING PROTEIN 18,19-RELATED"/>
    <property type="match status" value="1"/>
</dbReference>
<dbReference type="Pfam" id="PF00620">
    <property type="entry name" value="RhoGAP"/>
    <property type="match status" value="1"/>
</dbReference>
<evidence type="ECO:0000256" key="2">
    <source>
        <dbReference type="ARBA" id="ARBA00055252"/>
    </source>
</evidence>
<dbReference type="Bgee" id="ENSELUG00000019458">
    <property type="expression patterns" value="Expressed in ovary and 8 other cell types or tissues"/>
</dbReference>
<evidence type="ECO:0000256" key="1">
    <source>
        <dbReference type="ARBA" id="ARBA00022468"/>
    </source>
</evidence>
<evidence type="ECO:0000313" key="8">
    <source>
        <dbReference type="Proteomes" id="UP000265140"/>
    </source>
</evidence>
<dbReference type="SUPFAM" id="SSF48350">
    <property type="entry name" value="GTPase activation domain, GAP"/>
    <property type="match status" value="1"/>
</dbReference>
<comment type="function">
    <text evidence="2">GTPase activator for the Rho-type GTPases by converting them to an inactive GDP-bound state.</text>
</comment>
<feature type="region of interest" description="Disordered" evidence="5">
    <location>
        <begin position="412"/>
        <end position="476"/>
    </location>
</feature>
<reference evidence="7" key="4">
    <citation type="submission" date="2025-09" db="UniProtKB">
        <authorList>
            <consortium name="Ensembl"/>
        </authorList>
    </citation>
    <scope>IDENTIFICATION</scope>
</reference>
<dbReference type="GeneID" id="105008734"/>
<keyword evidence="8" id="KW-1185">Reference proteome</keyword>
<dbReference type="KEGG" id="els:105008734"/>
<dbReference type="PANTHER" id="PTHR14963:SF7">
    <property type="entry name" value="RHO GTPASE-ACTIVATING PROTEIN 19"/>
    <property type="match status" value="1"/>
</dbReference>
<evidence type="ECO:0000256" key="4">
    <source>
        <dbReference type="ARBA" id="ARBA00083391"/>
    </source>
</evidence>
<dbReference type="PROSITE" id="PS50238">
    <property type="entry name" value="RHOGAP"/>
    <property type="match status" value="1"/>
</dbReference>
<sequence>MAAEKDSDENAQNRRGTVCNVVISQDAGVSQGGGGTAGRLPIIFNPDFFVEKLRHERPEVFLELVLSNVTRLIDLPGAEFSLLLGDEGGPKTPTAVLGAHAGGFFRSFNFLKRKDKGVVFGAPLTEGGIAQIYQLIEYLSKNLHVEGLFRVPGNSVRQQALKEQLNSGVDIDLEGAEFHPNDVATLLKTFLGELPEPLLTHRHFHAHLKIADMTLFDEKGNKTSVPDKERQMEALQLLFMLLPQANRSLLKLLLDLLYHTAKKQDANKMSAFNLALMFAPHVMWPRSMTASDLKENLKKLNSGMAFLIKHSQKLFRAPVYMREHARLHFTGSKTLQTKDDLDLLPLTGSPAAVPAALKRCGAHPSQDLCASPDPSSQGRQQHTEEALKELFRHVHDNMPNSAKKKKLIRQLAKQTTPSPTPGTPDANDCLTPLVQNKKHPRSRSFGGLIKRRHKPDQLPTDRRGRLISPGLVGSEAGRTGQENIVLRSVNSPVIVNTNPLKGGVGVKASDSMALNRERVLKVQKDSPSISRMCFSPSIETSM</sequence>
<feature type="compositionally biased region" description="Basic and acidic residues" evidence="5">
    <location>
        <begin position="455"/>
        <end position="464"/>
    </location>
</feature>
<dbReference type="SMART" id="SM00324">
    <property type="entry name" value="RhoGAP"/>
    <property type="match status" value="1"/>
</dbReference>
<dbReference type="InterPro" id="IPR047941">
    <property type="entry name" value="ARHGAP19_RhoGAP"/>
</dbReference>
<accession>A0A3P8YU97</accession>
<dbReference type="FunFam" id="1.10.555.10:FF:000022">
    <property type="entry name" value="rho GTPase-activating protein 19"/>
    <property type="match status" value="1"/>
</dbReference>
<dbReference type="Ensembl" id="ENSELUT00000030543.3">
    <property type="protein sequence ID" value="ENSELUP00000020184.3"/>
    <property type="gene ID" value="ENSELUG00000019458.3"/>
</dbReference>
<dbReference type="Gene3D" id="1.10.555.10">
    <property type="entry name" value="Rho GTPase activation protein"/>
    <property type="match status" value="1"/>
</dbReference>
<dbReference type="RefSeq" id="XP_028977721.2">
    <property type="nucleotide sequence ID" value="XM_029121888.2"/>
</dbReference>
<organism evidence="7 8">
    <name type="scientific">Esox lucius</name>
    <name type="common">Northern pike</name>
    <dbReference type="NCBI Taxonomy" id="8010"/>
    <lineage>
        <taxon>Eukaryota</taxon>
        <taxon>Metazoa</taxon>
        <taxon>Chordata</taxon>
        <taxon>Craniata</taxon>
        <taxon>Vertebrata</taxon>
        <taxon>Euteleostomi</taxon>
        <taxon>Actinopterygii</taxon>
        <taxon>Neopterygii</taxon>
        <taxon>Teleostei</taxon>
        <taxon>Protacanthopterygii</taxon>
        <taxon>Esociformes</taxon>
        <taxon>Esocidae</taxon>
        <taxon>Esox</taxon>
    </lineage>
</organism>